<dbReference type="Proteomes" id="UP000707356">
    <property type="component" value="Unassembled WGS sequence"/>
</dbReference>
<evidence type="ECO:0000313" key="1">
    <source>
        <dbReference type="EMBL" id="MBW4467837.1"/>
    </source>
</evidence>
<protein>
    <submittedName>
        <fullName evidence="1">Uncharacterized protein</fullName>
    </submittedName>
</protein>
<accession>A0A951U7U3</accession>
<name>A0A951U7U3_9CYAN</name>
<sequence length="146" mass="16526">MTIDQQLQQLIQQAPTDEAKADLQVIAPVLKALAKRLQHLDYYLLQDLEQRWVMTQLQHRGQPDLTKTVIYAYPSLEAVSMAQPNPDPQLMALPIPTVQLLFQLLAIKPIDSLIFLDQSQPPGIEISRQLLQSLIAQQLQPPIEMA</sequence>
<organism evidence="1 2">
    <name type="scientific">Pegethrix bostrychoides GSE-TBD4-15B</name>
    <dbReference type="NCBI Taxonomy" id="2839662"/>
    <lineage>
        <taxon>Bacteria</taxon>
        <taxon>Bacillati</taxon>
        <taxon>Cyanobacteriota</taxon>
        <taxon>Cyanophyceae</taxon>
        <taxon>Oculatellales</taxon>
        <taxon>Oculatellaceae</taxon>
        <taxon>Pegethrix</taxon>
    </lineage>
</organism>
<proteinExistence type="predicted"/>
<evidence type="ECO:0000313" key="2">
    <source>
        <dbReference type="Proteomes" id="UP000707356"/>
    </source>
</evidence>
<comment type="caution">
    <text evidence="1">The sequence shown here is derived from an EMBL/GenBank/DDBJ whole genome shotgun (WGS) entry which is preliminary data.</text>
</comment>
<reference evidence="1" key="1">
    <citation type="submission" date="2021-05" db="EMBL/GenBank/DDBJ databases">
        <authorList>
            <person name="Pietrasiak N."/>
            <person name="Ward R."/>
            <person name="Stajich J.E."/>
            <person name="Kurbessoian T."/>
        </authorList>
    </citation>
    <scope>NUCLEOTIDE SEQUENCE</scope>
    <source>
        <strain evidence="1">GSE-TBD4-15B</strain>
    </source>
</reference>
<reference evidence="1" key="2">
    <citation type="journal article" date="2022" name="Microbiol. Resour. Announc.">
        <title>Metagenome Sequencing to Explore Phylogenomics of Terrestrial Cyanobacteria.</title>
        <authorList>
            <person name="Ward R.D."/>
            <person name="Stajich J.E."/>
            <person name="Johansen J.R."/>
            <person name="Huntemann M."/>
            <person name="Clum A."/>
            <person name="Foster B."/>
            <person name="Foster B."/>
            <person name="Roux S."/>
            <person name="Palaniappan K."/>
            <person name="Varghese N."/>
            <person name="Mukherjee S."/>
            <person name="Reddy T.B.K."/>
            <person name="Daum C."/>
            <person name="Copeland A."/>
            <person name="Chen I.A."/>
            <person name="Ivanova N.N."/>
            <person name="Kyrpides N.C."/>
            <person name="Shapiro N."/>
            <person name="Eloe-Fadrosh E.A."/>
            <person name="Pietrasiak N."/>
        </authorList>
    </citation>
    <scope>NUCLEOTIDE SEQUENCE</scope>
    <source>
        <strain evidence="1">GSE-TBD4-15B</strain>
    </source>
</reference>
<dbReference type="AlphaFoldDB" id="A0A951U7U3"/>
<dbReference type="EMBL" id="JAHHHV010000081">
    <property type="protein sequence ID" value="MBW4467837.1"/>
    <property type="molecule type" value="Genomic_DNA"/>
</dbReference>
<gene>
    <name evidence="1" type="ORF">KME07_20615</name>
</gene>